<name>A0A2A6CDN8_PRIPA</name>
<evidence type="ECO:0000256" key="2">
    <source>
        <dbReference type="SAM" id="Phobius"/>
    </source>
</evidence>
<accession>A0A2A6CDN8</accession>
<accession>A0A8R1Y9S1</accession>
<reference evidence="4" key="2">
    <citation type="submission" date="2022-06" db="UniProtKB">
        <authorList>
            <consortium name="EnsemblMetazoa"/>
        </authorList>
    </citation>
    <scope>IDENTIFICATION</scope>
    <source>
        <strain evidence="4">PS312</strain>
    </source>
</reference>
<feature type="region of interest" description="Disordered" evidence="1">
    <location>
        <begin position="26"/>
        <end position="122"/>
    </location>
</feature>
<feature type="compositionally biased region" description="Polar residues" evidence="1">
    <location>
        <begin position="103"/>
        <end position="122"/>
    </location>
</feature>
<dbReference type="PANTHER" id="PTHR47520:SF13">
    <property type="entry name" value="PROTEIN CBG10012"/>
    <property type="match status" value="1"/>
</dbReference>
<keyword evidence="2" id="KW-0472">Membrane</keyword>
<reference evidence="5" key="1">
    <citation type="journal article" date="2008" name="Nat. Genet.">
        <title>The Pristionchus pacificus genome provides a unique perspective on nematode lifestyle and parasitism.</title>
        <authorList>
            <person name="Dieterich C."/>
            <person name="Clifton S.W."/>
            <person name="Schuster L.N."/>
            <person name="Chinwalla A."/>
            <person name="Delehaunty K."/>
            <person name="Dinkelacker I."/>
            <person name="Fulton L."/>
            <person name="Fulton R."/>
            <person name="Godfrey J."/>
            <person name="Minx P."/>
            <person name="Mitreva M."/>
            <person name="Roeseler W."/>
            <person name="Tian H."/>
            <person name="Witte H."/>
            <person name="Yang S.P."/>
            <person name="Wilson R.K."/>
            <person name="Sommer R.J."/>
        </authorList>
    </citation>
    <scope>NUCLEOTIDE SEQUENCE [LARGE SCALE GENOMIC DNA]</scope>
    <source>
        <strain evidence="5">PS312</strain>
    </source>
</reference>
<evidence type="ECO:0000256" key="3">
    <source>
        <dbReference type="SAM" id="SignalP"/>
    </source>
</evidence>
<proteinExistence type="predicted"/>
<feature type="chain" id="PRO_5043938128" evidence="3">
    <location>
        <begin position="27"/>
        <end position="361"/>
    </location>
</feature>
<keyword evidence="2" id="KW-1133">Transmembrane helix</keyword>
<evidence type="ECO:0000313" key="5">
    <source>
        <dbReference type="Proteomes" id="UP000005239"/>
    </source>
</evidence>
<gene>
    <name evidence="4" type="primary">WBGene00094917</name>
</gene>
<keyword evidence="2" id="KW-0812">Transmembrane</keyword>
<feature type="signal peptide" evidence="3">
    <location>
        <begin position="1"/>
        <end position="26"/>
    </location>
</feature>
<keyword evidence="5" id="KW-1185">Reference proteome</keyword>
<dbReference type="AlphaFoldDB" id="A0A2A6CDN8"/>
<dbReference type="Proteomes" id="UP000005239">
    <property type="component" value="Unassembled WGS sequence"/>
</dbReference>
<dbReference type="PANTHER" id="PTHR47520">
    <property type="entry name" value="CX DOMAIN-CONTAINING PROTEIN-RELATED"/>
    <property type="match status" value="1"/>
</dbReference>
<feature type="transmembrane region" description="Helical" evidence="2">
    <location>
        <begin position="313"/>
        <end position="338"/>
    </location>
</feature>
<dbReference type="EnsemblMetazoa" id="PPA05363.1">
    <property type="protein sequence ID" value="PPA05363.1"/>
    <property type="gene ID" value="WBGene00094917"/>
</dbReference>
<evidence type="ECO:0000256" key="1">
    <source>
        <dbReference type="SAM" id="MobiDB-lite"/>
    </source>
</evidence>
<feature type="compositionally biased region" description="Polar residues" evidence="1">
    <location>
        <begin position="84"/>
        <end position="95"/>
    </location>
</feature>
<evidence type="ECO:0000313" key="4">
    <source>
        <dbReference type="EnsemblMetazoa" id="PPA05363.1"/>
    </source>
</evidence>
<feature type="compositionally biased region" description="Gly residues" evidence="1">
    <location>
        <begin position="29"/>
        <end position="41"/>
    </location>
</feature>
<dbReference type="Pfam" id="PF01705">
    <property type="entry name" value="CX"/>
    <property type="match status" value="1"/>
</dbReference>
<protein>
    <submittedName>
        <fullName evidence="4">CX domain-containing protein</fullName>
    </submittedName>
</protein>
<sequence length="361" mass="38922">MLCRCSLRWALLLVLLIVLLGQLSEGKGGRSGGGRGGGRSGGSSSRRSSGATSSSRSSSYSSKSSGKSWFGGSKSSKGSSSGSTWFTKTKSPTSRTGGGFKSIGSSHAWSTSHPRPSVTSASVSHGLFAPSHTVYLGSGSGCGFGGCGPSYTVYHYYSRTHYYSSMRTTTTTPSPISPKSDQVSSALINNDTLIYTDGIEATNETQVAEIADPARPIVIQDLAFFWDSKYLPSENLQGCATYTPANANSTISFCDVKEYSRCQRNLKEVPNFQDVFFPDKTAPSHLAWLCPASTGCCDWECCSEGEAWSVGEIFWWSIIGFFGLFLLTKCCCSVWATYKQEEAEHRRKCEELEKLTAARIA</sequence>
<organism evidence="4 5">
    <name type="scientific">Pristionchus pacificus</name>
    <name type="common">Parasitic nematode worm</name>
    <dbReference type="NCBI Taxonomy" id="54126"/>
    <lineage>
        <taxon>Eukaryota</taxon>
        <taxon>Metazoa</taxon>
        <taxon>Ecdysozoa</taxon>
        <taxon>Nematoda</taxon>
        <taxon>Chromadorea</taxon>
        <taxon>Rhabditida</taxon>
        <taxon>Rhabditina</taxon>
        <taxon>Diplogasteromorpha</taxon>
        <taxon>Diplogasteroidea</taxon>
        <taxon>Neodiplogasteridae</taxon>
        <taxon>Pristionchus</taxon>
    </lineage>
</organism>
<dbReference type="InterPro" id="IPR002619">
    <property type="entry name" value="CX"/>
</dbReference>
<feature type="compositionally biased region" description="Low complexity" evidence="1">
    <location>
        <begin position="42"/>
        <end position="83"/>
    </location>
</feature>
<keyword evidence="3" id="KW-0732">Signal</keyword>